<dbReference type="Pfam" id="PF01753">
    <property type="entry name" value="zf-MYND"/>
    <property type="match status" value="1"/>
</dbReference>
<evidence type="ECO:0000259" key="5">
    <source>
        <dbReference type="PROSITE" id="PS50865"/>
    </source>
</evidence>
<dbReference type="GO" id="GO:0008270">
    <property type="term" value="F:zinc ion binding"/>
    <property type="evidence" value="ECO:0007669"/>
    <property type="project" value="UniProtKB-KW"/>
</dbReference>
<evidence type="ECO:0000313" key="7">
    <source>
        <dbReference type="Proteomes" id="UP000467700"/>
    </source>
</evidence>
<proteinExistence type="predicted"/>
<organism evidence="6 7">
    <name type="scientific">Cyclocybe aegerita</name>
    <name type="common">Black poplar mushroom</name>
    <name type="synonym">Agrocybe aegerita</name>
    <dbReference type="NCBI Taxonomy" id="1973307"/>
    <lineage>
        <taxon>Eukaryota</taxon>
        <taxon>Fungi</taxon>
        <taxon>Dikarya</taxon>
        <taxon>Basidiomycota</taxon>
        <taxon>Agaricomycotina</taxon>
        <taxon>Agaricomycetes</taxon>
        <taxon>Agaricomycetidae</taxon>
        <taxon>Agaricales</taxon>
        <taxon>Agaricineae</taxon>
        <taxon>Bolbitiaceae</taxon>
        <taxon>Cyclocybe</taxon>
    </lineage>
</organism>
<dbReference type="PROSITE" id="PS01360">
    <property type="entry name" value="ZF_MYND_1"/>
    <property type="match status" value="1"/>
</dbReference>
<dbReference type="PANTHER" id="PTHR28069">
    <property type="entry name" value="GH20023P"/>
    <property type="match status" value="1"/>
</dbReference>
<keyword evidence="3" id="KW-0862">Zinc</keyword>
<dbReference type="PROSITE" id="PS50865">
    <property type="entry name" value="ZF_MYND_2"/>
    <property type="match status" value="1"/>
</dbReference>
<reference evidence="6 7" key="1">
    <citation type="submission" date="2020-01" db="EMBL/GenBank/DDBJ databases">
        <authorList>
            <person name="Gupta K D."/>
        </authorList>
    </citation>
    <scope>NUCLEOTIDE SEQUENCE [LARGE SCALE GENOMIC DNA]</scope>
</reference>
<evidence type="ECO:0000256" key="3">
    <source>
        <dbReference type="ARBA" id="ARBA00022833"/>
    </source>
</evidence>
<accession>A0A8S0WS09</accession>
<evidence type="ECO:0000313" key="6">
    <source>
        <dbReference type="EMBL" id="CAA7264032.1"/>
    </source>
</evidence>
<dbReference type="SUPFAM" id="SSF144232">
    <property type="entry name" value="HIT/MYND zinc finger-like"/>
    <property type="match status" value="1"/>
</dbReference>
<evidence type="ECO:0000256" key="2">
    <source>
        <dbReference type="ARBA" id="ARBA00022771"/>
    </source>
</evidence>
<keyword evidence="1" id="KW-0479">Metal-binding</keyword>
<gene>
    <name evidence="6" type="ORF">AAE3_LOCUS6170</name>
</gene>
<evidence type="ECO:0000256" key="4">
    <source>
        <dbReference type="PROSITE-ProRule" id="PRU00134"/>
    </source>
</evidence>
<dbReference type="EMBL" id="CACVBS010000042">
    <property type="protein sequence ID" value="CAA7264032.1"/>
    <property type="molecule type" value="Genomic_DNA"/>
</dbReference>
<feature type="domain" description="MYND-type" evidence="5">
    <location>
        <begin position="65"/>
        <end position="103"/>
    </location>
</feature>
<sequence length="529" mass="59392">MPPVFFFQVSIVSFSHDDDLPLHACSTFSDPIHPFPFLAFRTLTTMMSNSTKVLPPLPANLGQVCYNCFQRHGALQRCSGCRRVSYCGTECQKANWSKHKAMCKALKAVETKTAKEILDSFNLLSLSDYKGSDSDNANALASIVRVSKVLIPSLEQELGRPLHRNEHNLLGWEPRCLSCGRSEMLLRIDSDTRRTQQQFATLRPCPDCKLAFYCSQEHCDAVRIIHKSSPCPDDQDGRTQCALNQQIYDDSLLFTSMSSPGISSEGEFEWYPERTKASWEPLKGLGWKSMISDLKEDMFGMPLPGSTFEPLLRCATESLSMIMTILWGLECLNEGNAWTRKKTLNIHILVPGEAEIDHRQVFEEILHRLPLVKSVKLILCGPGLMRIVQPADMTREFGISNCPQCSQKGRSIGQFLVPGSYHIYIKAKGELFEKPDLAIAFNSRCSEGERSSWKETIKALVKLKIPSVFTAYYEQEARDQADMFKAAGANILQDMGPKPNPWGSSMLKMDPHSITGFYAANKWISAGFC</sequence>
<dbReference type="Gene3D" id="6.10.140.2220">
    <property type="match status" value="1"/>
</dbReference>
<keyword evidence="7" id="KW-1185">Reference proteome</keyword>
<dbReference type="Proteomes" id="UP000467700">
    <property type="component" value="Unassembled WGS sequence"/>
</dbReference>
<dbReference type="InterPro" id="IPR002893">
    <property type="entry name" value="Znf_MYND"/>
</dbReference>
<evidence type="ECO:0000256" key="1">
    <source>
        <dbReference type="ARBA" id="ARBA00022723"/>
    </source>
</evidence>
<protein>
    <recommendedName>
        <fullName evidence="5">MYND-type domain-containing protein</fullName>
    </recommendedName>
</protein>
<dbReference type="AlphaFoldDB" id="A0A8S0WS09"/>
<dbReference type="Pfam" id="PF20179">
    <property type="entry name" value="MSS51_C"/>
    <property type="match status" value="1"/>
</dbReference>
<comment type="caution">
    <text evidence="6">The sequence shown here is derived from an EMBL/GenBank/DDBJ whole genome shotgun (WGS) entry which is preliminary data.</text>
</comment>
<dbReference type="InterPro" id="IPR046824">
    <property type="entry name" value="Mss51-like_C"/>
</dbReference>
<keyword evidence="2 4" id="KW-0863">Zinc-finger</keyword>
<name>A0A8S0WS09_CYCAE</name>
<dbReference type="OrthoDB" id="432970at2759"/>